<dbReference type="PANTHER" id="PTHR47122">
    <property type="entry name" value="MYB-LIKE DNA-BINDING DOMAIN CONTAINING PROTEIN, EXPRESSED"/>
    <property type="match status" value="1"/>
</dbReference>
<dbReference type="CDD" id="cd11660">
    <property type="entry name" value="SANT_TRF"/>
    <property type="match status" value="1"/>
</dbReference>
<comment type="subcellular location">
    <subcellularLocation>
        <location evidence="1">Nucleus</location>
    </subcellularLocation>
</comment>
<evidence type="ECO:0000313" key="7">
    <source>
        <dbReference type="Proteomes" id="UP001630127"/>
    </source>
</evidence>
<dbReference type="PANTHER" id="PTHR47122:SF4">
    <property type="entry name" value="TRF-LIKE 3"/>
    <property type="match status" value="1"/>
</dbReference>
<evidence type="ECO:0000259" key="5">
    <source>
        <dbReference type="PROSITE" id="PS51294"/>
    </source>
</evidence>
<evidence type="ECO:0000259" key="4">
    <source>
        <dbReference type="PROSITE" id="PS50090"/>
    </source>
</evidence>
<dbReference type="EMBL" id="JBJUIK010000011">
    <property type="protein sequence ID" value="KAL3511635.1"/>
    <property type="molecule type" value="Genomic_DNA"/>
</dbReference>
<sequence length="631" mass="69848">MEIVVSLEASEAKVEDSVTQETGSGPISLKHISDPDPVVYKLVRVDGEGRLVPATDDEVLVVEDLLKDEKPQHFGADSGDPTECIKTEGHPMEKIHFLSSEEKILAGSLRSENLQADAEDTSAQFDAGVDLGEKNVHPEETVRHLASPFDTNNINQSLNVVGCSESLGGSIEHGSSNSDVATSWKPDFSKLKGEICLDDLTVKELQETFRATFGRETSVKDKQWLKRRISMGLTNSCDFSTMTFVIKDNEVVKKGKKENRKSSAVHKDFAVGVVNETSGGPLDGIHEPKESNPDFDDKNAQNPVLEHDSVREDPGSEQRAAKRVRKPTKRYIEEISEVESRNTSGRLVPMVKSSEHGQPYSKDFIRPLQNVQSIGRPMVTRQDSLGGSGVKVPYVSRVRRGRPRENFMPLMKLQHNGIGLATRMVKRALGEPGPPPEDETQNEVPKLSLSPGWIQQPVIAASEKGNQYLERKEVVLGKNVELKRMDSFEDSSDDNMGNVPAPSGGMRRKHHRPWSLTEVVKLVEGVARYGAGRWSEIKRLAFASYSYRTSVDLKDKWRNLLRASFSQLPAEKGMQNVRKHASIPIPAPILLRVRELAQMQAQVPPTLGSSKFAGHSGDSDRSVHEARSGYL</sequence>
<dbReference type="SUPFAM" id="SSF46689">
    <property type="entry name" value="Homeodomain-like"/>
    <property type="match status" value="1"/>
</dbReference>
<feature type="domain" description="HTH myb-type" evidence="5">
    <location>
        <begin position="506"/>
        <end position="565"/>
    </location>
</feature>
<feature type="region of interest" description="Disordered" evidence="3">
    <location>
        <begin position="488"/>
        <end position="510"/>
    </location>
</feature>
<keyword evidence="7" id="KW-1185">Reference proteome</keyword>
<organism evidence="6 7">
    <name type="scientific">Cinchona calisaya</name>
    <dbReference type="NCBI Taxonomy" id="153742"/>
    <lineage>
        <taxon>Eukaryota</taxon>
        <taxon>Viridiplantae</taxon>
        <taxon>Streptophyta</taxon>
        <taxon>Embryophyta</taxon>
        <taxon>Tracheophyta</taxon>
        <taxon>Spermatophyta</taxon>
        <taxon>Magnoliopsida</taxon>
        <taxon>eudicotyledons</taxon>
        <taxon>Gunneridae</taxon>
        <taxon>Pentapetalae</taxon>
        <taxon>asterids</taxon>
        <taxon>lamiids</taxon>
        <taxon>Gentianales</taxon>
        <taxon>Rubiaceae</taxon>
        <taxon>Cinchonoideae</taxon>
        <taxon>Cinchoneae</taxon>
        <taxon>Cinchona</taxon>
    </lineage>
</organism>
<evidence type="ECO:0008006" key="8">
    <source>
        <dbReference type="Google" id="ProtNLM"/>
    </source>
</evidence>
<evidence type="ECO:0000256" key="3">
    <source>
        <dbReference type="SAM" id="MobiDB-lite"/>
    </source>
</evidence>
<reference evidence="6 7" key="1">
    <citation type="submission" date="2024-11" db="EMBL/GenBank/DDBJ databases">
        <title>A near-complete genome assembly of Cinchona calisaya.</title>
        <authorList>
            <person name="Lian D.C."/>
            <person name="Zhao X.W."/>
            <person name="Wei L."/>
        </authorList>
    </citation>
    <scope>NUCLEOTIDE SEQUENCE [LARGE SCALE GENOMIC DNA]</scope>
    <source>
        <tissue evidence="6">Nenye</tissue>
    </source>
</reference>
<protein>
    <recommendedName>
        <fullName evidence="8">TRF-like 6</fullName>
    </recommendedName>
</protein>
<feature type="compositionally biased region" description="Basic and acidic residues" evidence="3">
    <location>
        <begin position="617"/>
        <end position="631"/>
    </location>
</feature>
<feature type="compositionally biased region" description="Basic and acidic residues" evidence="3">
    <location>
        <begin position="284"/>
        <end position="320"/>
    </location>
</feature>
<feature type="region of interest" description="Disordered" evidence="3">
    <location>
        <begin position="607"/>
        <end position="631"/>
    </location>
</feature>
<proteinExistence type="predicted"/>
<dbReference type="GO" id="GO:0005634">
    <property type="term" value="C:nucleus"/>
    <property type="evidence" value="ECO:0007669"/>
    <property type="project" value="UniProtKB-SubCell"/>
</dbReference>
<name>A0ABD2YZU9_9GENT</name>
<evidence type="ECO:0000256" key="1">
    <source>
        <dbReference type="ARBA" id="ARBA00004123"/>
    </source>
</evidence>
<gene>
    <name evidence="6" type="ORF">ACH5RR_024352</name>
</gene>
<dbReference type="InterPro" id="IPR017930">
    <property type="entry name" value="Myb_dom"/>
</dbReference>
<feature type="region of interest" description="Disordered" evidence="3">
    <location>
        <begin position="276"/>
        <end position="326"/>
    </location>
</feature>
<dbReference type="PROSITE" id="PS51294">
    <property type="entry name" value="HTH_MYB"/>
    <property type="match status" value="1"/>
</dbReference>
<evidence type="ECO:0000256" key="2">
    <source>
        <dbReference type="ARBA" id="ARBA00023242"/>
    </source>
</evidence>
<feature type="domain" description="Myb-like" evidence="4">
    <location>
        <begin position="513"/>
        <end position="561"/>
    </location>
</feature>
<dbReference type="AlphaFoldDB" id="A0ABD2YZU9"/>
<dbReference type="InterPro" id="IPR009057">
    <property type="entry name" value="Homeodomain-like_sf"/>
</dbReference>
<keyword evidence="2" id="KW-0539">Nucleus</keyword>
<dbReference type="Pfam" id="PF00249">
    <property type="entry name" value="Myb_DNA-binding"/>
    <property type="match status" value="1"/>
</dbReference>
<comment type="caution">
    <text evidence="6">The sequence shown here is derived from an EMBL/GenBank/DDBJ whole genome shotgun (WGS) entry which is preliminary data.</text>
</comment>
<dbReference type="Gene3D" id="1.10.246.220">
    <property type="match status" value="1"/>
</dbReference>
<dbReference type="Proteomes" id="UP001630127">
    <property type="component" value="Unassembled WGS sequence"/>
</dbReference>
<evidence type="ECO:0000313" key="6">
    <source>
        <dbReference type="EMBL" id="KAL3511635.1"/>
    </source>
</evidence>
<dbReference type="InterPro" id="IPR001005">
    <property type="entry name" value="SANT/Myb"/>
</dbReference>
<dbReference type="SMART" id="SM00717">
    <property type="entry name" value="SANT"/>
    <property type="match status" value="1"/>
</dbReference>
<dbReference type="PROSITE" id="PS50090">
    <property type="entry name" value="MYB_LIKE"/>
    <property type="match status" value="1"/>
</dbReference>
<accession>A0ABD2YZU9</accession>